<feature type="binding site" evidence="2">
    <location>
        <begin position="81"/>
        <end position="84"/>
    </location>
    <ligand>
        <name>substrate</name>
    </ligand>
</feature>
<dbReference type="Pfam" id="PF00300">
    <property type="entry name" value="His_Phos_1"/>
    <property type="match status" value="1"/>
</dbReference>
<dbReference type="PANTHER" id="PTHR48100">
    <property type="entry name" value="BROAD-SPECIFICITY PHOSPHATASE YOR283W-RELATED"/>
    <property type="match status" value="1"/>
</dbReference>
<organism evidence="3 4">
    <name type="scientific">Candidatus Colwellbacteria bacterium CG10_big_fil_rev_8_21_14_0_10_42_22</name>
    <dbReference type="NCBI Taxonomy" id="1974540"/>
    <lineage>
        <taxon>Bacteria</taxon>
        <taxon>Candidatus Colwelliibacteriota</taxon>
    </lineage>
</organism>
<feature type="active site" description="Proton donor/acceptor" evidence="1">
    <location>
        <position position="81"/>
    </location>
</feature>
<dbReference type="PANTHER" id="PTHR48100:SF1">
    <property type="entry name" value="HISTIDINE PHOSPHATASE FAMILY PROTEIN-RELATED"/>
    <property type="match status" value="1"/>
</dbReference>
<dbReference type="SMART" id="SM00855">
    <property type="entry name" value="PGAM"/>
    <property type="match status" value="1"/>
</dbReference>
<sequence>MKIYVIRHGETTGDVEDRYGGSYDDYLTEKGREQLVDTASKLVGKGIEKIFSSSLTRAKESSEIISEAIGAPIETLDGLRERDYGVLGGLTKVEALEKYPEAVEAHKDPLNTDPDGESWEDFQRRTVDTFESLAKEQYGTIAIVSHGGPIKRILAHLGLPLPEKLGDGEIIEIEATQEGKLNK</sequence>
<feature type="binding site" evidence="2">
    <location>
        <position position="92"/>
    </location>
    <ligand>
        <name>substrate</name>
    </ligand>
</feature>
<dbReference type="CDD" id="cd07067">
    <property type="entry name" value="HP_PGM_like"/>
    <property type="match status" value="1"/>
</dbReference>
<feature type="binding site" evidence="2">
    <location>
        <position position="57"/>
    </location>
    <ligand>
        <name>substrate</name>
    </ligand>
</feature>
<dbReference type="EMBL" id="PFAH01000001">
    <property type="protein sequence ID" value="PIR98271.1"/>
    <property type="molecule type" value="Genomic_DNA"/>
</dbReference>
<dbReference type="SUPFAM" id="SSF53254">
    <property type="entry name" value="Phosphoglycerate mutase-like"/>
    <property type="match status" value="1"/>
</dbReference>
<dbReference type="InterPro" id="IPR029033">
    <property type="entry name" value="His_PPase_superfam"/>
</dbReference>
<dbReference type="Proteomes" id="UP000231466">
    <property type="component" value="Unassembled WGS sequence"/>
</dbReference>
<protein>
    <submittedName>
        <fullName evidence="3">Histidine phosphatase family protein</fullName>
    </submittedName>
</protein>
<reference evidence="4" key="1">
    <citation type="submission" date="2017-09" db="EMBL/GenBank/DDBJ databases">
        <title>Depth-based differentiation of microbial function through sediment-hosted aquifers and enrichment of novel symbionts in the deep terrestrial subsurface.</title>
        <authorList>
            <person name="Probst A.J."/>
            <person name="Ladd B."/>
            <person name="Jarett J.K."/>
            <person name="Geller-Mcgrath D.E."/>
            <person name="Sieber C.M.K."/>
            <person name="Emerson J.B."/>
            <person name="Anantharaman K."/>
            <person name="Thomas B.C."/>
            <person name="Malmstrom R."/>
            <person name="Stieglmeier M."/>
            <person name="Klingl A."/>
            <person name="Woyke T."/>
            <person name="Ryan C.M."/>
            <person name="Banfield J.F."/>
        </authorList>
    </citation>
    <scope>NUCLEOTIDE SEQUENCE [LARGE SCALE GENOMIC DNA]</scope>
</reference>
<dbReference type="GO" id="GO:0005737">
    <property type="term" value="C:cytoplasm"/>
    <property type="evidence" value="ECO:0007669"/>
    <property type="project" value="TreeGrafter"/>
</dbReference>
<evidence type="ECO:0000256" key="1">
    <source>
        <dbReference type="PIRSR" id="PIRSR613078-1"/>
    </source>
</evidence>
<dbReference type="Gene3D" id="3.40.50.1240">
    <property type="entry name" value="Phosphoglycerate mutase-like"/>
    <property type="match status" value="1"/>
</dbReference>
<evidence type="ECO:0000256" key="2">
    <source>
        <dbReference type="PIRSR" id="PIRSR613078-2"/>
    </source>
</evidence>
<evidence type="ECO:0000313" key="4">
    <source>
        <dbReference type="Proteomes" id="UP000231466"/>
    </source>
</evidence>
<dbReference type="InterPro" id="IPR013078">
    <property type="entry name" value="His_Pase_superF_clade-1"/>
</dbReference>
<dbReference type="InterPro" id="IPR050275">
    <property type="entry name" value="PGM_Phosphatase"/>
</dbReference>
<gene>
    <name evidence="3" type="ORF">COT89_00050</name>
</gene>
<accession>A0A2H0VGS3</accession>
<dbReference type="GO" id="GO:0016791">
    <property type="term" value="F:phosphatase activity"/>
    <property type="evidence" value="ECO:0007669"/>
    <property type="project" value="TreeGrafter"/>
</dbReference>
<proteinExistence type="predicted"/>
<evidence type="ECO:0000313" key="3">
    <source>
        <dbReference type="EMBL" id="PIR98271.1"/>
    </source>
</evidence>
<comment type="caution">
    <text evidence="3">The sequence shown here is derived from an EMBL/GenBank/DDBJ whole genome shotgun (WGS) entry which is preliminary data.</text>
</comment>
<feature type="active site" description="Tele-phosphohistidine intermediate" evidence="1">
    <location>
        <position position="8"/>
    </location>
</feature>
<name>A0A2H0VGS3_9BACT</name>
<dbReference type="AlphaFoldDB" id="A0A2H0VGS3"/>